<name>A0A402AXI4_9CHLR</name>
<dbReference type="Proteomes" id="UP000287188">
    <property type="component" value="Unassembled WGS sequence"/>
</dbReference>
<dbReference type="AlphaFoldDB" id="A0A402AXI4"/>
<protein>
    <submittedName>
        <fullName evidence="1">Uncharacterized protein</fullName>
    </submittedName>
</protein>
<keyword evidence="2" id="KW-1185">Reference proteome</keyword>
<sequence length="97" mass="10698">MSDEVKVSGPTPVVADEFLKVERRGMEPVPDAERHGSPRELALVWTGAMSNYVSLLTGALVIGAPVAVGLAGDNWDWLIVGWRSWLVRPWRPLFMAL</sequence>
<reference evidence="2" key="1">
    <citation type="submission" date="2018-12" db="EMBL/GenBank/DDBJ databases">
        <title>Tengunoibacter tsumagoiensis gen. nov., sp. nov., Dictyobacter kobayashii sp. nov., D. alpinus sp. nov., and D. joshuensis sp. nov. and description of Dictyobacteraceae fam. nov. within the order Ktedonobacterales isolated from Tengu-no-mugimeshi.</title>
        <authorList>
            <person name="Wang C.M."/>
            <person name="Zheng Y."/>
            <person name="Sakai Y."/>
            <person name="Toyoda A."/>
            <person name="Minakuchi Y."/>
            <person name="Abe K."/>
            <person name="Yokota A."/>
            <person name="Yabe S."/>
        </authorList>
    </citation>
    <scope>NUCLEOTIDE SEQUENCE [LARGE SCALE GENOMIC DNA]</scope>
    <source>
        <strain evidence="2">Uno11</strain>
    </source>
</reference>
<dbReference type="Gene3D" id="1.10.4160.10">
    <property type="entry name" value="Hydantoin permease"/>
    <property type="match status" value="1"/>
</dbReference>
<organism evidence="1 2">
    <name type="scientific">Dictyobacter kobayashii</name>
    <dbReference type="NCBI Taxonomy" id="2014872"/>
    <lineage>
        <taxon>Bacteria</taxon>
        <taxon>Bacillati</taxon>
        <taxon>Chloroflexota</taxon>
        <taxon>Ktedonobacteria</taxon>
        <taxon>Ktedonobacterales</taxon>
        <taxon>Dictyobacteraceae</taxon>
        <taxon>Dictyobacter</taxon>
    </lineage>
</organism>
<accession>A0A402AXI4</accession>
<gene>
    <name evidence="1" type="ORF">KDK_75790</name>
</gene>
<dbReference type="RefSeq" id="WP_161977960.1">
    <property type="nucleotide sequence ID" value="NZ_BIFS01000002.1"/>
</dbReference>
<evidence type="ECO:0000313" key="1">
    <source>
        <dbReference type="EMBL" id="GCE23779.1"/>
    </source>
</evidence>
<dbReference type="EMBL" id="BIFS01000002">
    <property type="protein sequence ID" value="GCE23779.1"/>
    <property type="molecule type" value="Genomic_DNA"/>
</dbReference>
<evidence type="ECO:0000313" key="2">
    <source>
        <dbReference type="Proteomes" id="UP000287188"/>
    </source>
</evidence>
<proteinExistence type="predicted"/>
<comment type="caution">
    <text evidence="1">The sequence shown here is derived from an EMBL/GenBank/DDBJ whole genome shotgun (WGS) entry which is preliminary data.</text>
</comment>